<dbReference type="Proteomes" id="UP000198846">
    <property type="component" value="Unassembled WGS sequence"/>
</dbReference>
<proteinExistence type="predicted"/>
<feature type="non-terminal residue" evidence="2">
    <location>
        <position position="1"/>
    </location>
</feature>
<dbReference type="InterPro" id="IPR026444">
    <property type="entry name" value="Secre_tail"/>
</dbReference>
<dbReference type="EMBL" id="FNQK01000034">
    <property type="protein sequence ID" value="SEA72464.1"/>
    <property type="molecule type" value="Genomic_DNA"/>
</dbReference>
<evidence type="ECO:0000313" key="2">
    <source>
        <dbReference type="EMBL" id="SEA72464.1"/>
    </source>
</evidence>
<organism evidence="2 3">
    <name type="scientific">Bizionia paragorgiae</name>
    <dbReference type="NCBI Taxonomy" id="283786"/>
    <lineage>
        <taxon>Bacteria</taxon>
        <taxon>Pseudomonadati</taxon>
        <taxon>Bacteroidota</taxon>
        <taxon>Flavobacteriia</taxon>
        <taxon>Flavobacteriales</taxon>
        <taxon>Flavobacteriaceae</taxon>
        <taxon>Bizionia</taxon>
    </lineage>
</organism>
<keyword evidence="3" id="KW-1185">Reference proteome</keyword>
<gene>
    <name evidence="2" type="ORF">SAMN04487990_1343</name>
</gene>
<keyword evidence="1" id="KW-0732">Signal</keyword>
<protein>
    <submittedName>
        <fullName evidence="2">Por secretion system C-terminal sorting domain-containing protein</fullName>
    </submittedName>
</protein>
<evidence type="ECO:0000313" key="3">
    <source>
        <dbReference type="Proteomes" id="UP000198846"/>
    </source>
</evidence>
<dbReference type="AlphaFoldDB" id="A0A1H4DIB7"/>
<accession>A0A1H4DIB7</accession>
<name>A0A1H4DIB7_BIZPA</name>
<sequence>VESGMYLLNVNDGSRTFTKKIIVE</sequence>
<dbReference type="NCBIfam" id="TIGR04183">
    <property type="entry name" value="Por_Secre_tail"/>
    <property type="match status" value="1"/>
</dbReference>
<reference evidence="2 3" key="1">
    <citation type="submission" date="2016-10" db="EMBL/GenBank/DDBJ databases">
        <authorList>
            <person name="de Groot N.N."/>
        </authorList>
    </citation>
    <scope>NUCLEOTIDE SEQUENCE [LARGE SCALE GENOMIC DNA]</scope>
    <source>
        <strain evidence="2 3">DSM 23842</strain>
    </source>
</reference>
<evidence type="ECO:0000256" key="1">
    <source>
        <dbReference type="ARBA" id="ARBA00022729"/>
    </source>
</evidence>